<organism evidence="1 2">
    <name type="scientific">Racocetra persica</name>
    <dbReference type="NCBI Taxonomy" id="160502"/>
    <lineage>
        <taxon>Eukaryota</taxon>
        <taxon>Fungi</taxon>
        <taxon>Fungi incertae sedis</taxon>
        <taxon>Mucoromycota</taxon>
        <taxon>Glomeromycotina</taxon>
        <taxon>Glomeromycetes</taxon>
        <taxon>Diversisporales</taxon>
        <taxon>Gigasporaceae</taxon>
        <taxon>Racocetra</taxon>
    </lineage>
</organism>
<evidence type="ECO:0000313" key="1">
    <source>
        <dbReference type="EMBL" id="CAG8852190.1"/>
    </source>
</evidence>
<accession>A0ACA9SYC3</accession>
<feature type="non-terminal residue" evidence="1">
    <location>
        <position position="103"/>
    </location>
</feature>
<proteinExistence type="predicted"/>
<keyword evidence="2" id="KW-1185">Reference proteome</keyword>
<dbReference type="Proteomes" id="UP000789920">
    <property type="component" value="Unassembled WGS sequence"/>
</dbReference>
<sequence length="103" mass="12082">HIHTSLLPFITSTQCVPDNLHLMLRIVDILIECFFFELMYDPIAFDNRPTNSISIREKVEYIMKLIGITCFKFFPPAKKTKTTKWTWCTLMGPSKLKIVEKFP</sequence>
<dbReference type="EMBL" id="CAJVQC010180509">
    <property type="protein sequence ID" value="CAG8852190.1"/>
    <property type="molecule type" value="Genomic_DNA"/>
</dbReference>
<evidence type="ECO:0000313" key="2">
    <source>
        <dbReference type="Proteomes" id="UP000789920"/>
    </source>
</evidence>
<name>A0ACA9SYC3_9GLOM</name>
<protein>
    <submittedName>
        <fullName evidence="1">35157_t:CDS:1</fullName>
    </submittedName>
</protein>
<gene>
    <name evidence="1" type="ORF">RPERSI_LOCUS36949</name>
</gene>
<comment type="caution">
    <text evidence="1">The sequence shown here is derived from an EMBL/GenBank/DDBJ whole genome shotgun (WGS) entry which is preliminary data.</text>
</comment>
<reference evidence="1" key="1">
    <citation type="submission" date="2021-06" db="EMBL/GenBank/DDBJ databases">
        <authorList>
            <person name="Kallberg Y."/>
            <person name="Tangrot J."/>
            <person name="Rosling A."/>
        </authorList>
    </citation>
    <scope>NUCLEOTIDE SEQUENCE</scope>
    <source>
        <strain evidence="1">MA461A</strain>
    </source>
</reference>
<feature type="non-terminal residue" evidence="1">
    <location>
        <position position="1"/>
    </location>
</feature>